<feature type="region of interest" description="Disordered" evidence="1">
    <location>
        <begin position="955"/>
        <end position="1011"/>
    </location>
</feature>
<feature type="region of interest" description="Disordered" evidence="1">
    <location>
        <begin position="1"/>
        <end position="21"/>
    </location>
</feature>
<keyword evidence="2" id="KW-0812">Transmembrane</keyword>
<feature type="region of interest" description="Disordered" evidence="1">
    <location>
        <begin position="636"/>
        <end position="663"/>
    </location>
</feature>
<feature type="region of interest" description="Disordered" evidence="1">
    <location>
        <begin position="750"/>
        <end position="774"/>
    </location>
</feature>
<feature type="region of interest" description="Disordered" evidence="1">
    <location>
        <begin position="243"/>
        <end position="265"/>
    </location>
</feature>
<feature type="compositionally biased region" description="Pro residues" evidence="1">
    <location>
        <begin position="830"/>
        <end position="840"/>
    </location>
</feature>
<feature type="compositionally biased region" description="Polar residues" evidence="1">
    <location>
        <begin position="196"/>
        <end position="211"/>
    </location>
</feature>
<evidence type="ECO:0000313" key="3">
    <source>
        <dbReference type="EMBL" id="PIL27368.1"/>
    </source>
</evidence>
<feature type="compositionally biased region" description="Low complexity" evidence="1">
    <location>
        <begin position="245"/>
        <end position="265"/>
    </location>
</feature>
<feature type="region of interest" description="Disordered" evidence="1">
    <location>
        <begin position="810"/>
        <end position="917"/>
    </location>
</feature>
<feature type="region of interest" description="Disordered" evidence="1">
    <location>
        <begin position="163"/>
        <end position="224"/>
    </location>
</feature>
<organism evidence="3 4">
    <name type="scientific">Ganoderma sinense ZZ0214-1</name>
    <dbReference type="NCBI Taxonomy" id="1077348"/>
    <lineage>
        <taxon>Eukaryota</taxon>
        <taxon>Fungi</taxon>
        <taxon>Dikarya</taxon>
        <taxon>Basidiomycota</taxon>
        <taxon>Agaricomycotina</taxon>
        <taxon>Agaricomycetes</taxon>
        <taxon>Polyporales</taxon>
        <taxon>Polyporaceae</taxon>
        <taxon>Ganoderma</taxon>
    </lineage>
</organism>
<dbReference type="OrthoDB" id="3039272at2759"/>
<evidence type="ECO:0000256" key="2">
    <source>
        <dbReference type="SAM" id="Phobius"/>
    </source>
</evidence>
<feature type="compositionally biased region" description="Polar residues" evidence="1">
    <location>
        <begin position="128"/>
        <end position="140"/>
    </location>
</feature>
<dbReference type="STRING" id="1077348.A0A2G8S1D6"/>
<dbReference type="AlphaFoldDB" id="A0A2G8S1D6"/>
<keyword evidence="2" id="KW-1133">Transmembrane helix</keyword>
<reference evidence="3 4" key="1">
    <citation type="journal article" date="2015" name="Sci. Rep.">
        <title>Chromosome-level genome map provides insights into diverse defense mechanisms in the medicinal fungus Ganoderma sinense.</title>
        <authorList>
            <person name="Zhu Y."/>
            <person name="Xu J."/>
            <person name="Sun C."/>
            <person name="Zhou S."/>
            <person name="Xu H."/>
            <person name="Nelson D.R."/>
            <person name="Qian J."/>
            <person name="Song J."/>
            <person name="Luo H."/>
            <person name="Xiang L."/>
            <person name="Li Y."/>
            <person name="Xu Z."/>
            <person name="Ji A."/>
            <person name="Wang L."/>
            <person name="Lu S."/>
            <person name="Hayward A."/>
            <person name="Sun W."/>
            <person name="Li X."/>
            <person name="Schwartz D.C."/>
            <person name="Wang Y."/>
            <person name="Chen S."/>
        </authorList>
    </citation>
    <scope>NUCLEOTIDE SEQUENCE [LARGE SCALE GENOMIC DNA]</scope>
    <source>
        <strain evidence="3 4">ZZ0214-1</strain>
    </source>
</reference>
<feature type="compositionally biased region" description="Polar residues" evidence="1">
    <location>
        <begin position="163"/>
        <end position="187"/>
    </location>
</feature>
<keyword evidence="2" id="KW-0472">Membrane</keyword>
<feature type="region of interest" description="Disordered" evidence="1">
    <location>
        <begin position="598"/>
        <end position="621"/>
    </location>
</feature>
<feature type="compositionally biased region" description="Polar residues" evidence="1">
    <location>
        <begin position="811"/>
        <end position="825"/>
    </location>
</feature>
<gene>
    <name evidence="3" type="ORF">GSI_10515</name>
</gene>
<feature type="compositionally biased region" description="Polar residues" evidence="1">
    <location>
        <begin position="610"/>
        <end position="620"/>
    </location>
</feature>
<comment type="caution">
    <text evidence="3">The sequence shown here is derived from an EMBL/GenBank/DDBJ whole genome shotgun (WGS) entry which is preliminary data.</text>
</comment>
<feature type="compositionally biased region" description="Basic and acidic residues" evidence="1">
    <location>
        <begin position="958"/>
        <end position="973"/>
    </location>
</feature>
<keyword evidence="4" id="KW-1185">Reference proteome</keyword>
<evidence type="ECO:0000256" key="1">
    <source>
        <dbReference type="SAM" id="MobiDB-lite"/>
    </source>
</evidence>
<feature type="transmembrane region" description="Helical" evidence="2">
    <location>
        <begin position="452"/>
        <end position="475"/>
    </location>
</feature>
<proteinExistence type="predicted"/>
<protein>
    <submittedName>
        <fullName evidence="3">Uncharacterized protein</fullName>
    </submittedName>
</protein>
<name>A0A2G8S1D6_9APHY</name>
<evidence type="ECO:0000313" key="4">
    <source>
        <dbReference type="Proteomes" id="UP000230002"/>
    </source>
</evidence>
<dbReference type="Proteomes" id="UP000230002">
    <property type="component" value="Unassembled WGS sequence"/>
</dbReference>
<accession>A0A2G8S1D6</accession>
<feature type="region of interest" description="Disordered" evidence="1">
    <location>
        <begin position="110"/>
        <end position="140"/>
    </location>
</feature>
<feature type="region of interest" description="Disordered" evidence="1">
    <location>
        <begin position="329"/>
        <end position="365"/>
    </location>
</feature>
<dbReference type="EMBL" id="AYKW01000034">
    <property type="protein sequence ID" value="PIL27368.1"/>
    <property type="molecule type" value="Genomic_DNA"/>
</dbReference>
<feature type="compositionally biased region" description="Polar residues" evidence="1">
    <location>
        <begin position="636"/>
        <end position="648"/>
    </location>
</feature>
<sequence>MAPIPSRPAPTERGYTASSARLPVPVCGPDQTAHYDVEHRSNVLTTRLFPSLRAVAPHRRDEAVPLCCRGPTPCLATCRSALLAVTLLGIMPSAPGHTLPLEFDHRWRRQVSSSTSNEDTPRIAPFTSGGTHSEFSTNSDILQTSSRTVVQISLWSIGNSSPTRTNSFAGPSDATSPSDTGTRTTEFSGLPIPSLATESQSSSLTVGQGSSFLEPLPSSGRSRSYTSRRITIIPTFGFPSPISRTTSPTRAAFPSSSSPRPHLPLYTDPSLSPSFTLSASTASFTTTLTTFLPIISTVWMSVPTTTTITVTSSSPTSIPSLIPTMSTSLSSSISSSSPSPSSDPFSASVSPTTPPSSASSSSSLSGTSYPSSITDSLSASSSTSTSVLPQTTTPITVFPTTRTTLYTTVVKTYTTVSGGRTIIGTSTEVVPTDTLMPGGGGNGNIFAHDKGALAGLVLGCIALTGLVAALGLFAYRRHRARSAQNLDAVTALRGGPGGPRALMLDEDDDDSRHIGGMTFLGTHPVSRTSGGARYALLHGGNNLEGAAEDGNMRRQDVSEGRAVALPPIPTLRGLAEEMEDAVLMHPANRSEHDIVAESGSSPRLQAPPSVGNSSSGTRSGSAVWLGGPVMSSPEVSTTGYFDSTSTHSLPPRPMSPSSVYSDDVMSAHPDSHSIMGAIGTYVSGEQLPYGGHDRYAPSSTYGHDAARSSCGGHGSLNDDKIGGSLSGDVPSTTTHSSHLLIPRPVPVSAPSSLLPTKTAPHAASPTVCRDGSKRGFIGRSLRSLRFRSAPSGLLSSVAAGASSLAAVDSATKQQALDGPSSSQHASIARPQPPTLSPTPRPLLRSERSMPEGAAPHSTPESSSFSLGTHARTASGAPAWPGISAVPCRSSAPSPALTEGSTRTPDGLLNPKWVNNDGMRSRGALSFRDDMDYSRPIGGLVNNRQYSYTSLETMLSATPDRRRSLESDQTDRAHTQAVPMPPEEEDAASPRYEDMSWPAPSIEVTPPSATLR</sequence>